<dbReference type="EMBL" id="MCOG01000037">
    <property type="protein sequence ID" value="ORY72873.1"/>
    <property type="molecule type" value="Genomic_DNA"/>
</dbReference>
<evidence type="ECO:0000313" key="3">
    <source>
        <dbReference type="Proteomes" id="UP000193920"/>
    </source>
</evidence>
<accession>A0A1Y2EMU2</accession>
<sequence>MNDLKEAYNDLQDQVQKMKINMENKTNDSILQNYITSLQNDIDNKINSNIDINSGLPLPSDWNSNKSQITYNNNNNKTEISKESYFKLRRDYELLKILYEKKQSEHEAILSESRQAFEGQLNILESKIIYLQNNLASLTDNETLRALKRENADLSLRLDNMTNELESMREISETQQIENEQRERVLQRQITDILTQSKTIESEKMSLKNKIKALEQENKSLRDRNEELSKENNEIQKEISLKKTKLEETIHQFNIEISNLRLSTIKQKNQCDNEKKELNDKLLLQANQLKNSQQKIQELMVNQSIIEKKNIDKLQKMKHDEMEKHEKIQDEKNELENSISKLKKKIIEMENNNKNIS</sequence>
<proteinExistence type="predicted"/>
<organism evidence="2 3">
    <name type="scientific">Neocallimastix californiae</name>
    <dbReference type="NCBI Taxonomy" id="1754190"/>
    <lineage>
        <taxon>Eukaryota</taxon>
        <taxon>Fungi</taxon>
        <taxon>Fungi incertae sedis</taxon>
        <taxon>Chytridiomycota</taxon>
        <taxon>Chytridiomycota incertae sedis</taxon>
        <taxon>Neocallimastigomycetes</taxon>
        <taxon>Neocallimastigales</taxon>
        <taxon>Neocallimastigaceae</taxon>
        <taxon>Neocallimastix</taxon>
    </lineage>
</organism>
<reference evidence="2 3" key="1">
    <citation type="submission" date="2016-08" db="EMBL/GenBank/DDBJ databases">
        <title>A Parts List for Fungal Cellulosomes Revealed by Comparative Genomics.</title>
        <authorList>
            <consortium name="DOE Joint Genome Institute"/>
            <person name="Haitjema C.H."/>
            <person name="Gilmore S.P."/>
            <person name="Henske J.K."/>
            <person name="Solomon K.V."/>
            <person name="De Groot R."/>
            <person name="Kuo A."/>
            <person name="Mondo S.J."/>
            <person name="Salamov A.A."/>
            <person name="Labutti K."/>
            <person name="Zhao Z."/>
            <person name="Chiniquy J."/>
            <person name="Barry K."/>
            <person name="Brewer H.M."/>
            <person name="Purvine S.O."/>
            <person name="Wright A.T."/>
            <person name="Boxma B."/>
            <person name="Van Alen T."/>
            <person name="Hackstein J.H."/>
            <person name="Baker S.E."/>
            <person name="Grigoriev I.V."/>
            <person name="O'Malley M.A."/>
        </authorList>
    </citation>
    <scope>NUCLEOTIDE SEQUENCE [LARGE SCALE GENOMIC DNA]</scope>
    <source>
        <strain evidence="2 3">G1</strain>
    </source>
</reference>
<dbReference type="AlphaFoldDB" id="A0A1Y2EMU2"/>
<feature type="coiled-coil region" evidence="1">
    <location>
        <begin position="275"/>
        <end position="352"/>
    </location>
</feature>
<gene>
    <name evidence="2" type="ORF">LY90DRAFT_188883</name>
</gene>
<protein>
    <submittedName>
        <fullName evidence="2">Uncharacterized protein</fullName>
    </submittedName>
</protein>
<comment type="caution">
    <text evidence="2">The sequence shown here is derived from an EMBL/GenBank/DDBJ whole genome shotgun (WGS) entry which is preliminary data.</text>
</comment>
<feature type="coiled-coil region" evidence="1">
    <location>
        <begin position="121"/>
        <end position="245"/>
    </location>
</feature>
<dbReference type="Proteomes" id="UP000193920">
    <property type="component" value="Unassembled WGS sequence"/>
</dbReference>
<feature type="coiled-coil region" evidence="1">
    <location>
        <begin position="1"/>
        <end position="28"/>
    </location>
</feature>
<evidence type="ECO:0000256" key="1">
    <source>
        <dbReference type="SAM" id="Coils"/>
    </source>
</evidence>
<evidence type="ECO:0000313" key="2">
    <source>
        <dbReference type="EMBL" id="ORY72873.1"/>
    </source>
</evidence>
<keyword evidence="3" id="KW-1185">Reference proteome</keyword>
<dbReference type="OrthoDB" id="311279at2759"/>
<keyword evidence="1" id="KW-0175">Coiled coil</keyword>
<dbReference type="STRING" id="1754190.A0A1Y2EMU2"/>
<name>A0A1Y2EMU2_9FUNG</name>